<comment type="caution">
    <text evidence="1">The sequence shown here is derived from an EMBL/GenBank/DDBJ whole genome shotgun (WGS) entry which is preliminary data.</text>
</comment>
<proteinExistence type="predicted"/>
<sequence>MLKLHKNVKFTNMKTVNTNISLTAIRCYNNKYQSKNLSTSSASSIDNLPDLNDTDNFDETNVINTVLLHNTTKEK</sequence>
<accession>A0A1B7T9D2</accession>
<dbReference type="EMBL" id="LXPE01000137">
    <property type="protein sequence ID" value="OBA25341.1"/>
    <property type="molecule type" value="Genomic_DNA"/>
</dbReference>
<name>A0A1B7T9D2_9ASCO</name>
<evidence type="ECO:0000313" key="1">
    <source>
        <dbReference type="EMBL" id="OBA25341.1"/>
    </source>
</evidence>
<evidence type="ECO:0000313" key="2">
    <source>
        <dbReference type="Proteomes" id="UP000092321"/>
    </source>
</evidence>
<organism evidence="1 2">
    <name type="scientific">Hanseniaspora valbyensis NRRL Y-1626</name>
    <dbReference type="NCBI Taxonomy" id="766949"/>
    <lineage>
        <taxon>Eukaryota</taxon>
        <taxon>Fungi</taxon>
        <taxon>Dikarya</taxon>
        <taxon>Ascomycota</taxon>
        <taxon>Saccharomycotina</taxon>
        <taxon>Saccharomycetes</taxon>
        <taxon>Saccharomycodales</taxon>
        <taxon>Saccharomycodaceae</taxon>
        <taxon>Hanseniaspora</taxon>
    </lineage>
</organism>
<reference evidence="2" key="1">
    <citation type="journal article" date="2016" name="Proc. Natl. Acad. Sci. U.S.A.">
        <title>Comparative genomics of biotechnologically important yeasts.</title>
        <authorList>
            <person name="Riley R."/>
            <person name="Haridas S."/>
            <person name="Wolfe K.H."/>
            <person name="Lopes M.R."/>
            <person name="Hittinger C.T."/>
            <person name="Goeker M."/>
            <person name="Salamov A.A."/>
            <person name="Wisecaver J.H."/>
            <person name="Long T.M."/>
            <person name="Calvey C.H."/>
            <person name="Aerts A.L."/>
            <person name="Barry K.W."/>
            <person name="Choi C."/>
            <person name="Clum A."/>
            <person name="Coughlan A.Y."/>
            <person name="Deshpande S."/>
            <person name="Douglass A.P."/>
            <person name="Hanson S.J."/>
            <person name="Klenk H.-P."/>
            <person name="LaButti K.M."/>
            <person name="Lapidus A."/>
            <person name="Lindquist E.A."/>
            <person name="Lipzen A.M."/>
            <person name="Meier-Kolthoff J.P."/>
            <person name="Ohm R.A."/>
            <person name="Otillar R.P."/>
            <person name="Pangilinan J.L."/>
            <person name="Peng Y."/>
            <person name="Rokas A."/>
            <person name="Rosa C.A."/>
            <person name="Scheuner C."/>
            <person name="Sibirny A.A."/>
            <person name="Slot J.C."/>
            <person name="Stielow J.B."/>
            <person name="Sun H."/>
            <person name="Kurtzman C.P."/>
            <person name="Blackwell M."/>
            <person name="Grigoriev I.V."/>
            <person name="Jeffries T.W."/>
        </authorList>
    </citation>
    <scope>NUCLEOTIDE SEQUENCE [LARGE SCALE GENOMIC DNA]</scope>
    <source>
        <strain evidence="2">NRRL Y-1626</strain>
    </source>
</reference>
<dbReference type="AlphaFoldDB" id="A0A1B7T9D2"/>
<protein>
    <submittedName>
        <fullName evidence="1">Uncharacterized protein</fullName>
    </submittedName>
</protein>
<keyword evidence="2" id="KW-1185">Reference proteome</keyword>
<dbReference type="Proteomes" id="UP000092321">
    <property type="component" value="Unassembled WGS sequence"/>
</dbReference>
<gene>
    <name evidence="1" type="ORF">HANVADRAFT_3856</name>
</gene>